<organism evidence="3 4">
    <name type="scientific">Methanothermococcus okinawensis (strain DSM 14208 / JCM 11175 / IH1)</name>
    <dbReference type="NCBI Taxonomy" id="647113"/>
    <lineage>
        <taxon>Archaea</taxon>
        <taxon>Methanobacteriati</taxon>
        <taxon>Methanobacteriota</taxon>
        <taxon>Methanomada group</taxon>
        <taxon>Methanococci</taxon>
        <taxon>Methanococcales</taxon>
        <taxon>Methanococcaceae</taxon>
        <taxon>Methanothermococcus</taxon>
    </lineage>
</organism>
<accession>F8AMP3</accession>
<evidence type="ECO:0000256" key="1">
    <source>
        <dbReference type="SAM" id="MobiDB-lite"/>
    </source>
</evidence>
<dbReference type="InterPro" id="IPR014435">
    <property type="entry name" value="BpsA"/>
</dbReference>
<reference evidence="3" key="1">
    <citation type="submission" date="2011-05" db="EMBL/GenBank/DDBJ databases">
        <title>Complete sequence of chromosome of Methanothermococcus okinawensis IH1.</title>
        <authorList>
            <consortium name="US DOE Joint Genome Institute"/>
            <person name="Lucas S."/>
            <person name="Han J."/>
            <person name="Lapidus A."/>
            <person name="Cheng J.-F."/>
            <person name="Goodwin L."/>
            <person name="Pitluck S."/>
            <person name="Peters L."/>
            <person name="Mikhailova N."/>
            <person name="Held B."/>
            <person name="Han C."/>
            <person name="Tapia R."/>
            <person name="Land M."/>
            <person name="Hauser L."/>
            <person name="Kyrpides N."/>
            <person name="Ivanova N."/>
            <person name="Pagani I."/>
            <person name="Sieprawska-Lupa M."/>
            <person name="Takai K."/>
            <person name="Miyazaki J."/>
            <person name="Whitman W."/>
            <person name="Woyke T."/>
        </authorList>
    </citation>
    <scope>NUCLEOTIDE SEQUENCE [LARGE SCALE GENOMIC DNA]</scope>
    <source>
        <strain evidence="3">IH1</strain>
    </source>
</reference>
<gene>
    <name evidence="3" type="ordered locus">Metok_0901</name>
</gene>
<dbReference type="CDD" id="cd02440">
    <property type="entry name" value="AdoMet_MTases"/>
    <property type="match status" value="1"/>
</dbReference>
<dbReference type="RefSeq" id="WP_013867058.1">
    <property type="nucleotide sequence ID" value="NC_015636.1"/>
</dbReference>
<dbReference type="SUPFAM" id="SSF46785">
    <property type="entry name" value="Winged helix' DNA-binding domain"/>
    <property type="match status" value="1"/>
</dbReference>
<dbReference type="Pfam" id="PF01861">
    <property type="entry name" value="BpsA_C"/>
    <property type="match status" value="1"/>
</dbReference>
<dbReference type="EMBL" id="CP002792">
    <property type="protein sequence ID" value="AEH06874.1"/>
    <property type="molecule type" value="Genomic_DNA"/>
</dbReference>
<dbReference type="eggNOG" id="arCOG00913">
    <property type="taxonomic scope" value="Archaea"/>
</dbReference>
<dbReference type="GeneID" id="10773051"/>
<protein>
    <recommendedName>
        <fullName evidence="2">N(4)-bis(aminopropyl)spermidine synthase C-terminal domain-containing protein</fullName>
    </recommendedName>
</protein>
<dbReference type="InterPro" id="IPR051720">
    <property type="entry name" value="rRNA_MeTrfase/Polyamine_Synth"/>
</dbReference>
<dbReference type="GO" id="GO:0008168">
    <property type="term" value="F:methyltransferase activity"/>
    <property type="evidence" value="ECO:0007669"/>
    <property type="project" value="InterPro"/>
</dbReference>
<evidence type="ECO:0000313" key="4">
    <source>
        <dbReference type="Proteomes" id="UP000009296"/>
    </source>
</evidence>
<dbReference type="Gene3D" id="3.40.50.150">
    <property type="entry name" value="Vaccinia Virus protein VP39"/>
    <property type="match status" value="1"/>
</dbReference>
<dbReference type="PIRSF" id="PIRSF005895">
    <property type="entry name" value="UCP005895_mtase"/>
    <property type="match status" value="1"/>
</dbReference>
<dbReference type="GO" id="GO:0003676">
    <property type="term" value="F:nucleic acid binding"/>
    <property type="evidence" value="ECO:0007669"/>
    <property type="project" value="InterPro"/>
</dbReference>
<dbReference type="InterPro" id="IPR029063">
    <property type="entry name" value="SAM-dependent_MTases_sf"/>
</dbReference>
<dbReference type="GO" id="GO:0032259">
    <property type="term" value="P:methylation"/>
    <property type="evidence" value="ECO:0007669"/>
    <property type="project" value="InterPro"/>
</dbReference>
<feature type="region of interest" description="Disordered" evidence="1">
    <location>
        <begin position="1"/>
        <end position="24"/>
    </location>
</feature>
<dbReference type="STRING" id="647113.Metok_0901"/>
<dbReference type="HOGENOM" id="CLU_042160_0_0_2"/>
<dbReference type="InterPro" id="IPR002052">
    <property type="entry name" value="DNA_methylase_N6_adenine_CS"/>
</dbReference>
<dbReference type="AlphaFoldDB" id="F8AMP3"/>
<dbReference type="InterPro" id="IPR002723">
    <property type="entry name" value="BpsA_C"/>
</dbReference>
<evidence type="ECO:0000259" key="2">
    <source>
        <dbReference type="Pfam" id="PF01861"/>
    </source>
</evidence>
<dbReference type="SUPFAM" id="SSF53335">
    <property type="entry name" value="S-adenosyl-L-methionine-dependent methyltransferases"/>
    <property type="match status" value="1"/>
</dbReference>
<name>F8AMP3_METOI</name>
<dbReference type="PANTHER" id="PTHR23290">
    <property type="entry name" value="RRNA N6-ADENOSINE-METHYLTRANSFERASE METTL5"/>
    <property type="match status" value="1"/>
</dbReference>
<dbReference type="PANTHER" id="PTHR23290:SF0">
    <property type="entry name" value="RRNA N6-ADENOSINE-METHYLTRANSFERASE METTL5"/>
    <property type="match status" value="1"/>
</dbReference>
<dbReference type="GO" id="GO:0006596">
    <property type="term" value="P:polyamine biosynthetic process"/>
    <property type="evidence" value="ECO:0007669"/>
    <property type="project" value="InterPro"/>
</dbReference>
<dbReference type="GO" id="GO:0016765">
    <property type="term" value="F:transferase activity, transferring alkyl or aryl (other than methyl) groups"/>
    <property type="evidence" value="ECO:0007669"/>
    <property type="project" value="InterPro"/>
</dbReference>
<evidence type="ECO:0000313" key="3">
    <source>
        <dbReference type="EMBL" id="AEH06874.1"/>
    </source>
</evidence>
<sequence length="406" mass="46300">MKIIGKIGKNARETEETKGTEKETEPLDKIEFKSFLTKVANDTKIAEGEKAVEDILRCIYRNQPISTKKIAQYTKLPLPIIAKVRTILERNRILTRDKRGALYSENGLNIIEKNLKFKLNHDLKCPVCNGRGIVLDEYFENILKKHKKYAKKRPTVNTSIDQSFATPETATYRAAFMADRGDLEGKRILFVGDDDLTSIPTAISGLCDEVVVMDIDDRLLNLIDEISKKEDLNIKTVKQDFRNPIKNEYMGTFDTIFTDPPYTIEGLKLFLSRGVEGLGEGGEGALYLAYSHKPIDEYLELQRIINSMGFVIYELIPGFNIYEGSEIIGNTTFLARLIGKNLKKFEEGEIDLNKLYTGEVKPIVRHYKCLNCGKIYEIDGKTVRIENLTCECGGKKFKMIKRRKIR</sequence>
<dbReference type="InterPro" id="IPR036390">
    <property type="entry name" value="WH_DNA-bd_sf"/>
</dbReference>
<dbReference type="PROSITE" id="PS00092">
    <property type="entry name" value="N6_MTASE"/>
    <property type="match status" value="1"/>
</dbReference>
<dbReference type="Proteomes" id="UP000009296">
    <property type="component" value="Chromosome"/>
</dbReference>
<dbReference type="OrthoDB" id="358909at2157"/>
<feature type="domain" description="N(4)-bis(aminopropyl)spermidine synthase C-terminal" evidence="2">
    <location>
        <begin position="142"/>
        <end position="395"/>
    </location>
</feature>
<proteinExistence type="predicted"/>
<keyword evidence="4" id="KW-1185">Reference proteome</keyword>
<feature type="compositionally biased region" description="Basic and acidic residues" evidence="1">
    <location>
        <begin position="10"/>
        <end position="24"/>
    </location>
</feature>
<dbReference type="KEGG" id="mok:Metok_0901"/>